<evidence type="ECO:0000256" key="1">
    <source>
        <dbReference type="SAM" id="MobiDB-lite"/>
    </source>
</evidence>
<feature type="compositionally biased region" description="Acidic residues" evidence="1">
    <location>
        <begin position="68"/>
        <end position="78"/>
    </location>
</feature>
<reference evidence="2 3" key="1">
    <citation type="journal article" date="2019" name="Sci. Data">
        <title>Hybrid genome assembly and annotation of Danionella translucida.</title>
        <authorList>
            <person name="Kadobianskyi M."/>
            <person name="Schulze L."/>
            <person name="Schuelke M."/>
            <person name="Judkewitz B."/>
        </authorList>
    </citation>
    <scope>NUCLEOTIDE SEQUENCE [LARGE SCALE GENOMIC DNA]</scope>
    <source>
        <strain evidence="2 3">Bolton</strain>
    </source>
</reference>
<dbReference type="Proteomes" id="UP000316079">
    <property type="component" value="Unassembled WGS sequence"/>
</dbReference>
<evidence type="ECO:0008006" key="4">
    <source>
        <dbReference type="Google" id="ProtNLM"/>
    </source>
</evidence>
<dbReference type="EMBL" id="SRMA01026123">
    <property type="protein sequence ID" value="TRY87483.1"/>
    <property type="molecule type" value="Genomic_DNA"/>
</dbReference>
<evidence type="ECO:0000313" key="3">
    <source>
        <dbReference type="Proteomes" id="UP000316079"/>
    </source>
</evidence>
<dbReference type="PANTHER" id="PTHR24114:SF37">
    <property type="entry name" value="LEUCINE-RICH REPEAT-CONTAINING PROTEIN 74B"/>
    <property type="match status" value="1"/>
</dbReference>
<protein>
    <recommendedName>
        <fullName evidence="4">Leucine-rich repeat-containing protein 74B</fullName>
    </recommendedName>
</protein>
<comment type="caution">
    <text evidence="2">The sequence shown here is derived from an EMBL/GenBank/DDBJ whole genome shotgun (WGS) entry which is preliminary data.</text>
</comment>
<accession>A0A553QC18</accession>
<dbReference type="PANTHER" id="PTHR24114">
    <property type="entry name" value="LEUCINE RICH REPEAT FAMILY PROTEIN"/>
    <property type="match status" value="1"/>
</dbReference>
<dbReference type="AlphaFoldDB" id="A0A553QC18"/>
<name>A0A553QC18_9TELE</name>
<feature type="compositionally biased region" description="Polar residues" evidence="1">
    <location>
        <begin position="56"/>
        <end position="66"/>
    </location>
</feature>
<dbReference type="SUPFAM" id="SSF52047">
    <property type="entry name" value="RNI-like"/>
    <property type="match status" value="1"/>
</dbReference>
<dbReference type="InterPro" id="IPR052394">
    <property type="entry name" value="LRR-containing"/>
</dbReference>
<dbReference type="InterPro" id="IPR001611">
    <property type="entry name" value="Leu-rich_rpt"/>
</dbReference>
<gene>
    <name evidence="2" type="ORF">DNTS_035308</name>
</gene>
<dbReference type="InterPro" id="IPR032675">
    <property type="entry name" value="LRR_dom_sf"/>
</dbReference>
<feature type="region of interest" description="Disordered" evidence="1">
    <location>
        <begin position="1"/>
        <end position="82"/>
    </location>
</feature>
<dbReference type="Gene3D" id="3.80.10.10">
    <property type="entry name" value="Ribonuclease Inhibitor"/>
    <property type="match status" value="3"/>
</dbReference>
<evidence type="ECO:0000313" key="2">
    <source>
        <dbReference type="EMBL" id="TRY87483.1"/>
    </source>
</evidence>
<sequence>MVVGTQVAGGSMLPSVCEDDEGGKEEELGGIASRPISRPRSLYSRGSVDGQRVPRSPQQLKSTSPGLQEEDQTGEEQDLEKAELQQVEHSVLVSEEFDIDLELQTFHSARQAYDPTGQSRYREACTMLSVVPVSYFLRNMNQPELNLKHWGLGSQGTKALAISLITNTSVLKLNLQDNSMGRDGGAAIAEMLKENCYITDIDLSENGLGDYGAGALSSMLLENSVLLSLNLSGNHLDEQAARHLSPALMGNQKLQQLDLCHNRFGDSAGLILGAAIAENTGLRRLNVAWNCIRGKGATAFAKGLENPSELSFFFVCSNNRIPLEGAIHLALGLKVNTTLQILKMSRNPIQAAGCFAVVKSVQANPESAIEFLDFSDISVDQEFEDLFHSTREIFPNLQVKYGGNANSQFKKT</sequence>
<dbReference type="STRING" id="623744.A0A553QC18"/>
<proteinExistence type="predicted"/>
<dbReference type="SMART" id="SM00368">
    <property type="entry name" value="LRR_RI"/>
    <property type="match status" value="6"/>
</dbReference>
<keyword evidence="3" id="KW-1185">Reference proteome</keyword>
<organism evidence="2 3">
    <name type="scientific">Danionella cerebrum</name>
    <dbReference type="NCBI Taxonomy" id="2873325"/>
    <lineage>
        <taxon>Eukaryota</taxon>
        <taxon>Metazoa</taxon>
        <taxon>Chordata</taxon>
        <taxon>Craniata</taxon>
        <taxon>Vertebrata</taxon>
        <taxon>Euteleostomi</taxon>
        <taxon>Actinopterygii</taxon>
        <taxon>Neopterygii</taxon>
        <taxon>Teleostei</taxon>
        <taxon>Ostariophysi</taxon>
        <taxon>Cypriniformes</taxon>
        <taxon>Danionidae</taxon>
        <taxon>Danioninae</taxon>
        <taxon>Danionella</taxon>
    </lineage>
</organism>
<dbReference type="Pfam" id="PF13516">
    <property type="entry name" value="LRR_6"/>
    <property type="match status" value="5"/>
</dbReference>
<dbReference type="OrthoDB" id="76105at2759"/>